<reference evidence="3 4" key="1">
    <citation type="journal article" date="2015" name="Genome Biol. Evol.">
        <title>The genome of winter moth (Operophtera brumata) provides a genomic perspective on sexual dimorphism and phenology.</title>
        <authorList>
            <person name="Derks M.F."/>
            <person name="Smit S."/>
            <person name="Salis L."/>
            <person name="Schijlen E."/>
            <person name="Bossers A."/>
            <person name="Mateman C."/>
            <person name="Pijl A.S."/>
            <person name="de Ridder D."/>
            <person name="Groenen M.A."/>
            <person name="Visser M.E."/>
            <person name="Megens H.J."/>
        </authorList>
    </citation>
    <scope>NUCLEOTIDE SEQUENCE [LARGE SCALE GENOMIC DNA]</scope>
    <source>
        <strain evidence="3">WM2013NL</strain>
        <tissue evidence="3">Head and thorax</tissue>
    </source>
</reference>
<dbReference type="PROSITE" id="PS50835">
    <property type="entry name" value="IG_LIKE"/>
    <property type="match status" value="1"/>
</dbReference>
<dbReference type="InterPro" id="IPR003599">
    <property type="entry name" value="Ig_sub"/>
</dbReference>
<dbReference type="InterPro" id="IPR007110">
    <property type="entry name" value="Ig-like_dom"/>
</dbReference>
<dbReference type="PANTHER" id="PTHR23279">
    <property type="entry name" value="DEFECTIVE PROBOSCIS EXTENSION RESPONSE DPR -RELATED"/>
    <property type="match status" value="1"/>
</dbReference>
<comment type="caution">
    <text evidence="3">The sequence shown here is derived from an EMBL/GenBank/DDBJ whole genome shotgun (WGS) entry which is preliminary data.</text>
</comment>
<evidence type="ECO:0000256" key="1">
    <source>
        <dbReference type="SAM" id="SignalP"/>
    </source>
</evidence>
<dbReference type="InterPro" id="IPR037448">
    <property type="entry name" value="Zig-8"/>
</dbReference>
<dbReference type="GO" id="GO:0050808">
    <property type="term" value="P:synapse organization"/>
    <property type="evidence" value="ECO:0007669"/>
    <property type="project" value="TreeGrafter"/>
</dbReference>
<feature type="chain" id="PRO_5005572938" description="Ig-like domain-containing protein" evidence="1">
    <location>
        <begin position="19"/>
        <end position="482"/>
    </location>
</feature>
<dbReference type="Proteomes" id="UP000037510">
    <property type="component" value="Unassembled WGS sequence"/>
</dbReference>
<keyword evidence="4" id="KW-1185">Reference proteome</keyword>
<dbReference type="Gene3D" id="2.60.40.10">
    <property type="entry name" value="Immunoglobulins"/>
    <property type="match status" value="1"/>
</dbReference>
<dbReference type="GO" id="GO:0032589">
    <property type="term" value="C:neuron projection membrane"/>
    <property type="evidence" value="ECO:0007669"/>
    <property type="project" value="TreeGrafter"/>
</dbReference>
<evidence type="ECO:0000313" key="3">
    <source>
        <dbReference type="EMBL" id="KOB68974.1"/>
    </source>
</evidence>
<sequence>MQAVARLWLLALLPALAGDAGWLAAAEVVSAGAEGGARGAGPSFAPHQRVGVLAATGQGATLACHVLRLGDQSVSWVRSRDLHILSHAGTVFTADARVSATETRGGAGGGSSHALHIERLRTADGGRYECQVNTDPKLSLFFNLTVLDEPMPTVTVSALGAREVRALGPGARGVAPHAARDVRTRSTHGADDTLFVRVELPWRRLAGHGALGPGARGVAPHAVRDVRTRSTRGADETLFVRVELPRRRLAGHGALGPGARATSINGARTRRDHITSTTLCSNCVCAAPGPTATTSHLRRCALCLCGARARRYHIISTTLCSNCVCAAPGPAATTSHLRRCALTVSVRRPGPPLPHNIYNAVLCVCAAPGPAATTSYLRRCALCLCGARAHRYHITSTTLCSNCVCAAPGPAATTSYLRRCALCLCGARAHRYHITSTTLCSNCVCAAPGPTATTSRLRRCVLTVSERRPGPPLPHHIYDAVL</sequence>
<dbReference type="AlphaFoldDB" id="A0A0L7L116"/>
<accession>A0A0L7L116</accession>
<feature type="domain" description="Ig-like" evidence="2">
    <location>
        <begin position="42"/>
        <end position="141"/>
    </location>
</feature>
<dbReference type="PANTHER" id="PTHR23279:SF36">
    <property type="entry name" value="DEFECTIVE PROBOSCIS EXTENSION RESPONSE 9, ISOFORM A"/>
    <property type="match status" value="1"/>
</dbReference>
<feature type="signal peptide" evidence="1">
    <location>
        <begin position="1"/>
        <end position="18"/>
    </location>
</feature>
<dbReference type="InterPro" id="IPR013783">
    <property type="entry name" value="Ig-like_fold"/>
</dbReference>
<dbReference type="SMART" id="SM00409">
    <property type="entry name" value="IG"/>
    <property type="match status" value="1"/>
</dbReference>
<protein>
    <recommendedName>
        <fullName evidence="2">Ig-like domain-containing protein</fullName>
    </recommendedName>
</protein>
<dbReference type="Pfam" id="PF07686">
    <property type="entry name" value="V-set"/>
    <property type="match status" value="1"/>
</dbReference>
<dbReference type="SUPFAM" id="SSF48726">
    <property type="entry name" value="Immunoglobulin"/>
    <property type="match status" value="1"/>
</dbReference>
<dbReference type="InterPro" id="IPR036179">
    <property type="entry name" value="Ig-like_dom_sf"/>
</dbReference>
<evidence type="ECO:0000313" key="4">
    <source>
        <dbReference type="Proteomes" id="UP000037510"/>
    </source>
</evidence>
<dbReference type="InterPro" id="IPR013106">
    <property type="entry name" value="Ig_V-set"/>
</dbReference>
<proteinExistence type="predicted"/>
<name>A0A0L7L116_OPEBR</name>
<gene>
    <name evidence="3" type="ORF">OBRU01_16034</name>
</gene>
<evidence type="ECO:0000259" key="2">
    <source>
        <dbReference type="PROSITE" id="PS50835"/>
    </source>
</evidence>
<keyword evidence="1" id="KW-0732">Signal</keyword>
<dbReference type="EMBL" id="JTDY01003811">
    <property type="protein sequence ID" value="KOB68974.1"/>
    <property type="molecule type" value="Genomic_DNA"/>
</dbReference>
<organism evidence="3 4">
    <name type="scientific">Operophtera brumata</name>
    <name type="common">Winter moth</name>
    <name type="synonym">Phalaena brumata</name>
    <dbReference type="NCBI Taxonomy" id="104452"/>
    <lineage>
        <taxon>Eukaryota</taxon>
        <taxon>Metazoa</taxon>
        <taxon>Ecdysozoa</taxon>
        <taxon>Arthropoda</taxon>
        <taxon>Hexapoda</taxon>
        <taxon>Insecta</taxon>
        <taxon>Pterygota</taxon>
        <taxon>Neoptera</taxon>
        <taxon>Endopterygota</taxon>
        <taxon>Lepidoptera</taxon>
        <taxon>Glossata</taxon>
        <taxon>Ditrysia</taxon>
        <taxon>Geometroidea</taxon>
        <taxon>Geometridae</taxon>
        <taxon>Larentiinae</taxon>
        <taxon>Operophtera</taxon>
    </lineage>
</organism>
<dbReference type="STRING" id="104452.A0A0L7L116"/>